<evidence type="ECO:0000313" key="3">
    <source>
        <dbReference type="Proteomes" id="UP000054342"/>
    </source>
</evidence>
<sequence>MHLLQGRSVLFFRTLAVNAVFSWVFNEFEEKSPAAFSSFYEQLLQLFDRYNHDLTGRLRIVSNLEYIEKVVKPTLDAKAIHYQQKLYNILSSLQMKPASQVWISQGDGQDNEKRRDFEYRSRQLLQWETAIHLAFHKALNVRLQMARSSRFYQARIFTMGDNFDPKWMEPVSSSDRDTESQRQVYLCVLPAICSYSRPPDLEDPVVVSKAQVILEINGTNAARGGADERDRSPDL</sequence>
<dbReference type="RefSeq" id="XP_013315372.1">
    <property type="nucleotide sequence ID" value="XM_013459918.1"/>
</dbReference>
<feature type="signal peptide" evidence="1">
    <location>
        <begin position="1"/>
        <end position="19"/>
    </location>
</feature>
<evidence type="ECO:0000313" key="2">
    <source>
        <dbReference type="EMBL" id="KIW54788.1"/>
    </source>
</evidence>
<keyword evidence="3" id="KW-1185">Reference proteome</keyword>
<accession>A0A0D2EH86</accession>
<name>A0A0D2EH86_9EURO</name>
<reference evidence="2 3" key="1">
    <citation type="submission" date="2015-01" db="EMBL/GenBank/DDBJ databases">
        <title>The Genome Sequence of Exophiala xenobiotica CBS118157.</title>
        <authorList>
            <consortium name="The Broad Institute Genomics Platform"/>
            <person name="Cuomo C."/>
            <person name="de Hoog S."/>
            <person name="Gorbushina A."/>
            <person name="Stielow B."/>
            <person name="Teixiera M."/>
            <person name="Abouelleil A."/>
            <person name="Chapman S.B."/>
            <person name="Priest M."/>
            <person name="Young S.K."/>
            <person name="Wortman J."/>
            <person name="Nusbaum C."/>
            <person name="Birren B."/>
        </authorList>
    </citation>
    <scope>NUCLEOTIDE SEQUENCE [LARGE SCALE GENOMIC DNA]</scope>
    <source>
        <strain evidence="2 3">CBS 118157</strain>
    </source>
</reference>
<organism evidence="2 3">
    <name type="scientific">Exophiala xenobiotica</name>
    <dbReference type="NCBI Taxonomy" id="348802"/>
    <lineage>
        <taxon>Eukaryota</taxon>
        <taxon>Fungi</taxon>
        <taxon>Dikarya</taxon>
        <taxon>Ascomycota</taxon>
        <taxon>Pezizomycotina</taxon>
        <taxon>Eurotiomycetes</taxon>
        <taxon>Chaetothyriomycetidae</taxon>
        <taxon>Chaetothyriales</taxon>
        <taxon>Herpotrichiellaceae</taxon>
        <taxon>Exophiala</taxon>
    </lineage>
</organism>
<feature type="chain" id="PRO_5002241192" evidence="1">
    <location>
        <begin position="20"/>
        <end position="235"/>
    </location>
</feature>
<gene>
    <name evidence="2" type="ORF">PV05_07124</name>
</gene>
<dbReference type="AlphaFoldDB" id="A0A0D2EH86"/>
<proteinExistence type="predicted"/>
<dbReference type="EMBL" id="KN847320">
    <property type="protein sequence ID" value="KIW54788.1"/>
    <property type="molecule type" value="Genomic_DNA"/>
</dbReference>
<dbReference type="OrthoDB" id="4164264at2759"/>
<dbReference type="HOGENOM" id="CLU_1180240_0_0_1"/>
<dbReference type="Proteomes" id="UP000054342">
    <property type="component" value="Unassembled WGS sequence"/>
</dbReference>
<keyword evidence="1" id="KW-0732">Signal</keyword>
<dbReference type="GeneID" id="25329032"/>
<evidence type="ECO:0000256" key="1">
    <source>
        <dbReference type="SAM" id="SignalP"/>
    </source>
</evidence>
<protein>
    <submittedName>
        <fullName evidence="2">Uncharacterized protein</fullName>
    </submittedName>
</protein>